<protein>
    <recommendedName>
        <fullName evidence="2">CCZ1/INTU second Longin domain-containing protein</fullName>
    </recommendedName>
</protein>
<feature type="domain" description="CCZ1/INTU second Longin" evidence="2">
    <location>
        <begin position="23"/>
        <end position="119"/>
    </location>
</feature>
<dbReference type="Pfam" id="PF19032">
    <property type="entry name" value="Intu_longin_2"/>
    <property type="match status" value="1"/>
</dbReference>
<feature type="compositionally biased region" description="Polar residues" evidence="1">
    <location>
        <begin position="204"/>
        <end position="215"/>
    </location>
</feature>
<reference evidence="3" key="2">
    <citation type="submission" date="2015-06" db="UniProtKB">
        <authorList>
            <consortium name="EnsemblMetazoa"/>
        </authorList>
    </citation>
    <scope>IDENTIFICATION</scope>
</reference>
<dbReference type="GO" id="GO:0060271">
    <property type="term" value="P:cilium assembly"/>
    <property type="evidence" value="ECO:0007669"/>
    <property type="project" value="InterPro"/>
</dbReference>
<dbReference type="EnsemblMetazoa" id="tetur01g13330.1">
    <property type="protein sequence ID" value="tetur01g13330.1"/>
    <property type="gene ID" value="tetur01g13330"/>
</dbReference>
<evidence type="ECO:0000256" key="1">
    <source>
        <dbReference type="SAM" id="MobiDB-lite"/>
    </source>
</evidence>
<name>T1JT96_TETUR</name>
<dbReference type="EMBL" id="CAEY01000474">
    <property type="status" value="NOT_ANNOTATED_CDS"/>
    <property type="molecule type" value="Genomic_DNA"/>
</dbReference>
<organism evidence="3 4">
    <name type="scientific">Tetranychus urticae</name>
    <name type="common">Two-spotted spider mite</name>
    <dbReference type="NCBI Taxonomy" id="32264"/>
    <lineage>
        <taxon>Eukaryota</taxon>
        <taxon>Metazoa</taxon>
        <taxon>Ecdysozoa</taxon>
        <taxon>Arthropoda</taxon>
        <taxon>Chelicerata</taxon>
        <taxon>Arachnida</taxon>
        <taxon>Acari</taxon>
        <taxon>Acariformes</taxon>
        <taxon>Trombidiformes</taxon>
        <taxon>Prostigmata</taxon>
        <taxon>Eleutherengona</taxon>
        <taxon>Raphignathae</taxon>
        <taxon>Tetranychoidea</taxon>
        <taxon>Tetranychidae</taxon>
        <taxon>Tetranychus</taxon>
    </lineage>
</organism>
<dbReference type="Proteomes" id="UP000015104">
    <property type="component" value="Unassembled WGS sequence"/>
</dbReference>
<dbReference type="GO" id="GO:0007399">
    <property type="term" value="P:nervous system development"/>
    <property type="evidence" value="ECO:0007669"/>
    <property type="project" value="TreeGrafter"/>
</dbReference>
<evidence type="ECO:0000259" key="2">
    <source>
        <dbReference type="Pfam" id="PF19032"/>
    </source>
</evidence>
<dbReference type="InterPro" id="IPR039151">
    <property type="entry name" value="INTU"/>
</dbReference>
<dbReference type="PANTHER" id="PTHR21082">
    <property type="entry name" value="PROTEIN INTURNED"/>
    <property type="match status" value="1"/>
</dbReference>
<feature type="compositionally biased region" description="Low complexity" evidence="1">
    <location>
        <begin position="216"/>
        <end position="236"/>
    </location>
</feature>
<reference evidence="4" key="1">
    <citation type="submission" date="2011-08" db="EMBL/GenBank/DDBJ databases">
        <authorList>
            <person name="Rombauts S."/>
        </authorList>
    </citation>
    <scope>NUCLEOTIDE SEQUENCE</scope>
    <source>
        <strain evidence="4">London</strain>
    </source>
</reference>
<feature type="region of interest" description="Disordered" evidence="1">
    <location>
        <begin position="189"/>
        <end position="267"/>
    </location>
</feature>
<evidence type="ECO:0000313" key="3">
    <source>
        <dbReference type="EnsemblMetazoa" id="tetur01g13330.1"/>
    </source>
</evidence>
<dbReference type="InterPro" id="IPR043988">
    <property type="entry name" value="CCZ1/INTU_longin_2"/>
</dbReference>
<dbReference type="GO" id="GO:0001736">
    <property type="term" value="P:establishment of planar polarity"/>
    <property type="evidence" value="ECO:0007669"/>
    <property type="project" value="InterPro"/>
</dbReference>
<proteinExistence type="predicted"/>
<accession>T1JT96</accession>
<sequence>MDWFSDCCFEENGEINHSCDLLIIGSALFYKGFLISSHLPGHYLSDVVSFIKYRGIISLTKQQPVKLVIWQEVYPLSEKKDTLANDFKENDGTRFFLLVVAVEQTLLCTLLEMPFLCSDLKTKPNELIINQTLRFVASTLNRSGLIQELNEHLRAQSYLFTNTWSGGSPVCDRIKQSLSARELADLGGNSKTEVSSCEEDHWSENSSLPSNPLTKSLSSPSISVLQSQSQQQASTSINNTLSPPTHLFSPAPAAPLSSTSASSLDKNSSFLPNENTIDTNSCSRSSIPSCIDYYSQDLHFPDYLLFYIDMDLNSRTFYGPVITESHKPLSPNLSKTLRDVAIYLSDKLNKHYPGLTEIGNHFEFKDAFLNPAVRFKNKKYMDSELNLWVVGRKETPDREIFLFFRVPTKGRRSNSFLPTESLFNRLLVQNK</sequence>
<feature type="compositionally biased region" description="Low complexity" evidence="1">
    <location>
        <begin position="247"/>
        <end position="267"/>
    </location>
</feature>
<dbReference type="GO" id="GO:0016192">
    <property type="term" value="P:vesicle-mediated transport"/>
    <property type="evidence" value="ECO:0007669"/>
    <property type="project" value="InterPro"/>
</dbReference>
<dbReference type="PANTHER" id="PTHR21082:SF4">
    <property type="entry name" value="PROTEIN INTURNED"/>
    <property type="match status" value="1"/>
</dbReference>
<dbReference type="STRING" id="32264.T1JT96"/>
<keyword evidence="4" id="KW-1185">Reference proteome</keyword>
<evidence type="ECO:0000313" key="4">
    <source>
        <dbReference type="Proteomes" id="UP000015104"/>
    </source>
</evidence>
<dbReference type="AlphaFoldDB" id="T1JT96"/>
<dbReference type="GO" id="GO:0005737">
    <property type="term" value="C:cytoplasm"/>
    <property type="evidence" value="ECO:0007669"/>
    <property type="project" value="TreeGrafter"/>
</dbReference>
<dbReference type="HOGENOM" id="CLU_636682_0_0_1"/>
<dbReference type="GO" id="GO:0005929">
    <property type="term" value="C:cilium"/>
    <property type="evidence" value="ECO:0007669"/>
    <property type="project" value="TreeGrafter"/>
</dbReference>